<name>A0A9P0GH99_9CUCU</name>
<protein>
    <submittedName>
        <fullName evidence="2">Uncharacterized protein</fullName>
    </submittedName>
</protein>
<dbReference type="CDD" id="cd23992">
    <property type="entry name" value="PBP_GOBP"/>
    <property type="match status" value="1"/>
</dbReference>
<dbReference type="InterPro" id="IPR006170">
    <property type="entry name" value="PBP/GOBP"/>
</dbReference>
<accession>A0A9P0GH99</accession>
<evidence type="ECO:0000313" key="2">
    <source>
        <dbReference type="EMBL" id="CAH1109745.1"/>
    </source>
</evidence>
<dbReference type="OrthoDB" id="6783999at2759"/>
<proteinExistence type="predicted"/>
<dbReference type="Proteomes" id="UP001153636">
    <property type="component" value="Chromosome 4"/>
</dbReference>
<dbReference type="GO" id="GO:0005549">
    <property type="term" value="F:odorant binding"/>
    <property type="evidence" value="ECO:0007669"/>
    <property type="project" value="InterPro"/>
</dbReference>
<dbReference type="SMART" id="SM00708">
    <property type="entry name" value="PhBP"/>
    <property type="match status" value="1"/>
</dbReference>
<evidence type="ECO:0000313" key="3">
    <source>
        <dbReference type="Proteomes" id="UP001153636"/>
    </source>
</evidence>
<dbReference type="Pfam" id="PF01395">
    <property type="entry name" value="PBP_GOBP"/>
    <property type="match status" value="1"/>
</dbReference>
<feature type="signal peptide" evidence="1">
    <location>
        <begin position="1"/>
        <end position="18"/>
    </location>
</feature>
<dbReference type="InterPro" id="IPR036728">
    <property type="entry name" value="PBP_GOBP_sf"/>
</dbReference>
<dbReference type="EMBL" id="OV651816">
    <property type="protein sequence ID" value="CAH1109745.1"/>
    <property type="molecule type" value="Genomic_DNA"/>
</dbReference>
<gene>
    <name evidence="2" type="ORF">PSYICH_LOCUS9970</name>
</gene>
<dbReference type="AlphaFoldDB" id="A0A9P0GH99"/>
<keyword evidence="3" id="KW-1185">Reference proteome</keyword>
<reference evidence="2" key="1">
    <citation type="submission" date="2022-01" db="EMBL/GenBank/DDBJ databases">
        <authorList>
            <person name="King R."/>
        </authorList>
    </citation>
    <scope>NUCLEOTIDE SEQUENCE</scope>
</reference>
<sequence>MKILIFFGLILTAVKVDSSSHEFERLMDASAGCEAELGEPKDLFEKMKRGEDIGDVTEAGEMALCINVKMGHMSQKGEILPHEFKNHVNALTEDKEKRKEIMENCGPKNGKTPAEAALNFVKCMQKHLH</sequence>
<organism evidence="2 3">
    <name type="scientific">Psylliodes chrysocephalus</name>
    <dbReference type="NCBI Taxonomy" id="3402493"/>
    <lineage>
        <taxon>Eukaryota</taxon>
        <taxon>Metazoa</taxon>
        <taxon>Ecdysozoa</taxon>
        <taxon>Arthropoda</taxon>
        <taxon>Hexapoda</taxon>
        <taxon>Insecta</taxon>
        <taxon>Pterygota</taxon>
        <taxon>Neoptera</taxon>
        <taxon>Endopterygota</taxon>
        <taxon>Coleoptera</taxon>
        <taxon>Polyphaga</taxon>
        <taxon>Cucujiformia</taxon>
        <taxon>Chrysomeloidea</taxon>
        <taxon>Chrysomelidae</taxon>
        <taxon>Galerucinae</taxon>
        <taxon>Alticini</taxon>
        <taxon>Psylliodes</taxon>
    </lineage>
</organism>
<evidence type="ECO:0000256" key="1">
    <source>
        <dbReference type="SAM" id="SignalP"/>
    </source>
</evidence>
<feature type="chain" id="PRO_5040470788" evidence="1">
    <location>
        <begin position="19"/>
        <end position="129"/>
    </location>
</feature>
<keyword evidence="1" id="KW-0732">Signal</keyword>
<dbReference type="Gene3D" id="1.10.238.20">
    <property type="entry name" value="Pheromone/general odorant binding protein domain"/>
    <property type="match status" value="1"/>
</dbReference>
<dbReference type="SUPFAM" id="SSF47565">
    <property type="entry name" value="Insect pheromone/odorant-binding proteins"/>
    <property type="match status" value="1"/>
</dbReference>